<protein>
    <submittedName>
        <fullName evidence="1">Uncharacterized protein</fullName>
    </submittedName>
</protein>
<comment type="caution">
    <text evidence="1">The sequence shown here is derived from an EMBL/GenBank/DDBJ whole genome shotgun (WGS) entry which is preliminary data.</text>
</comment>
<accession>A0A9Q1FV83</accession>
<dbReference type="EMBL" id="JAINUF010000003">
    <property type="protein sequence ID" value="KAJ8367851.1"/>
    <property type="molecule type" value="Genomic_DNA"/>
</dbReference>
<keyword evidence="2" id="KW-1185">Reference proteome</keyword>
<name>A0A9Q1FV83_SYNKA</name>
<dbReference type="AlphaFoldDB" id="A0A9Q1FV83"/>
<proteinExistence type="predicted"/>
<evidence type="ECO:0000313" key="2">
    <source>
        <dbReference type="Proteomes" id="UP001152622"/>
    </source>
</evidence>
<dbReference type="Proteomes" id="UP001152622">
    <property type="component" value="Chromosome 3"/>
</dbReference>
<gene>
    <name evidence="1" type="ORF">SKAU_G00078790</name>
</gene>
<organism evidence="1 2">
    <name type="scientific">Synaphobranchus kaupii</name>
    <name type="common">Kaup's arrowtooth eel</name>
    <dbReference type="NCBI Taxonomy" id="118154"/>
    <lineage>
        <taxon>Eukaryota</taxon>
        <taxon>Metazoa</taxon>
        <taxon>Chordata</taxon>
        <taxon>Craniata</taxon>
        <taxon>Vertebrata</taxon>
        <taxon>Euteleostomi</taxon>
        <taxon>Actinopterygii</taxon>
        <taxon>Neopterygii</taxon>
        <taxon>Teleostei</taxon>
        <taxon>Anguilliformes</taxon>
        <taxon>Synaphobranchidae</taxon>
        <taxon>Synaphobranchus</taxon>
    </lineage>
</organism>
<evidence type="ECO:0000313" key="1">
    <source>
        <dbReference type="EMBL" id="KAJ8367851.1"/>
    </source>
</evidence>
<reference evidence="1" key="1">
    <citation type="journal article" date="2023" name="Science">
        <title>Genome structures resolve the early diversification of teleost fishes.</title>
        <authorList>
            <person name="Parey E."/>
            <person name="Louis A."/>
            <person name="Montfort J."/>
            <person name="Bouchez O."/>
            <person name="Roques C."/>
            <person name="Iampietro C."/>
            <person name="Lluch J."/>
            <person name="Castinel A."/>
            <person name="Donnadieu C."/>
            <person name="Desvignes T."/>
            <person name="Floi Bucao C."/>
            <person name="Jouanno E."/>
            <person name="Wen M."/>
            <person name="Mejri S."/>
            <person name="Dirks R."/>
            <person name="Jansen H."/>
            <person name="Henkel C."/>
            <person name="Chen W.J."/>
            <person name="Zahm M."/>
            <person name="Cabau C."/>
            <person name="Klopp C."/>
            <person name="Thompson A.W."/>
            <person name="Robinson-Rechavi M."/>
            <person name="Braasch I."/>
            <person name="Lecointre G."/>
            <person name="Bobe J."/>
            <person name="Postlethwait J.H."/>
            <person name="Berthelot C."/>
            <person name="Roest Crollius H."/>
            <person name="Guiguen Y."/>
        </authorList>
    </citation>
    <scope>NUCLEOTIDE SEQUENCE</scope>
    <source>
        <strain evidence="1">WJC10195</strain>
    </source>
</reference>
<sequence length="82" mass="8582">MLASGALYGVTSLLSAEGRRRCAPHHAVPQDSFTSRRSAVPPPAVYRAPITAALQRGQTQARAAPPPIPTGCTLACRCVTAR</sequence>